<feature type="domain" description="EF-hand" evidence="3">
    <location>
        <begin position="33"/>
        <end position="68"/>
    </location>
</feature>
<evidence type="ECO:0000313" key="4">
    <source>
        <dbReference type="EMBL" id="CAD7434348.1"/>
    </source>
</evidence>
<accession>A0A7R9EKG4</accession>
<keyword evidence="1" id="KW-0677">Repeat</keyword>
<dbReference type="InterPro" id="IPR011992">
    <property type="entry name" value="EF-hand-dom_pair"/>
</dbReference>
<dbReference type="GO" id="GO:0005509">
    <property type="term" value="F:calcium ion binding"/>
    <property type="evidence" value="ECO:0007669"/>
    <property type="project" value="InterPro"/>
</dbReference>
<dbReference type="AlphaFoldDB" id="A0A7R9EKG4"/>
<gene>
    <name evidence="4" type="ORF">TMSB3V08_LOCUS11001</name>
</gene>
<dbReference type="PANTHER" id="PTHR23050">
    <property type="entry name" value="CALCIUM BINDING PROTEIN"/>
    <property type="match status" value="1"/>
</dbReference>
<keyword evidence="2" id="KW-0106">Calcium</keyword>
<sequence length="304" mass="33862">MPQAVEGDTRGTRVLCPKLEREILEEHVYGARAVETEFREAFRLFDKDGDGSITQEELGRVMRSLGQFARGEELQQMVLEVDVDGKYTRYVLLFHRHVGYLSHRKHILLKTKHLEIRVIREGPPTIGKLLAGKQNIDGIHQVGTVCGRHGSSSRVVVRATGGEVNPDAPDAVGGVADLLEDEYQRGEEHSSALHMEEKVLQASSSSAVWRVDQMGPLLSRRPVHKERSETEQAFIQADLLLCVSRLEPPGGHVYEEDAGITEHVPENNCGRTLIRFNDVSRQVRSALAVSLGDVLDVPLDLNKL</sequence>
<reference evidence="4" key="1">
    <citation type="submission" date="2020-11" db="EMBL/GenBank/DDBJ databases">
        <authorList>
            <person name="Tran Van P."/>
        </authorList>
    </citation>
    <scope>NUCLEOTIDE SEQUENCE</scope>
</reference>
<evidence type="ECO:0000259" key="3">
    <source>
        <dbReference type="PROSITE" id="PS50222"/>
    </source>
</evidence>
<dbReference type="SUPFAM" id="SSF47473">
    <property type="entry name" value="EF-hand"/>
    <property type="match status" value="1"/>
</dbReference>
<dbReference type="FunFam" id="1.10.238.10:FF:000178">
    <property type="entry name" value="Calmodulin-2 A"/>
    <property type="match status" value="1"/>
</dbReference>
<dbReference type="GO" id="GO:0043226">
    <property type="term" value="C:organelle"/>
    <property type="evidence" value="ECO:0007669"/>
    <property type="project" value="UniProtKB-ARBA"/>
</dbReference>
<evidence type="ECO:0000256" key="2">
    <source>
        <dbReference type="ARBA" id="ARBA00022837"/>
    </source>
</evidence>
<protein>
    <recommendedName>
        <fullName evidence="3">EF-hand domain-containing protein</fullName>
    </recommendedName>
</protein>
<name>A0A7R9EKG4_9NEOP</name>
<dbReference type="Pfam" id="PF13405">
    <property type="entry name" value="EF-hand_6"/>
    <property type="match status" value="1"/>
</dbReference>
<proteinExistence type="predicted"/>
<dbReference type="InterPro" id="IPR002048">
    <property type="entry name" value="EF_hand_dom"/>
</dbReference>
<dbReference type="Gene3D" id="1.10.238.10">
    <property type="entry name" value="EF-hand"/>
    <property type="match status" value="1"/>
</dbReference>
<dbReference type="InterPro" id="IPR050145">
    <property type="entry name" value="Centrin_CML-like"/>
</dbReference>
<organism evidence="4">
    <name type="scientific">Timema monikensis</name>
    <dbReference type="NCBI Taxonomy" id="170555"/>
    <lineage>
        <taxon>Eukaryota</taxon>
        <taxon>Metazoa</taxon>
        <taxon>Ecdysozoa</taxon>
        <taxon>Arthropoda</taxon>
        <taxon>Hexapoda</taxon>
        <taxon>Insecta</taxon>
        <taxon>Pterygota</taxon>
        <taxon>Neoptera</taxon>
        <taxon>Polyneoptera</taxon>
        <taxon>Phasmatodea</taxon>
        <taxon>Timematodea</taxon>
        <taxon>Timematoidea</taxon>
        <taxon>Timematidae</taxon>
        <taxon>Timema</taxon>
    </lineage>
</organism>
<dbReference type="CDD" id="cd00051">
    <property type="entry name" value="EFh"/>
    <property type="match status" value="1"/>
</dbReference>
<dbReference type="PROSITE" id="PS50222">
    <property type="entry name" value="EF_HAND_2"/>
    <property type="match status" value="1"/>
</dbReference>
<evidence type="ECO:0000256" key="1">
    <source>
        <dbReference type="ARBA" id="ARBA00022737"/>
    </source>
</evidence>
<dbReference type="SMART" id="SM00054">
    <property type="entry name" value="EFh"/>
    <property type="match status" value="1"/>
</dbReference>
<dbReference type="InterPro" id="IPR018247">
    <property type="entry name" value="EF_Hand_1_Ca_BS"/>
</dbReference>
<dbReference type="PROSITE" id="PS00018">
    <property type="entry name" value="EF_HAND_1"/>
    <property type="match status" value="1"/>
</dbReference>
<dbReference type="EMBL" id="OB797456">
    <property type="protein sequence ID" value="CAD7434348.1"/>
    <property type="molecule type" value="Genomic_DNA"/>
</dbReference>